<protein>
    <submittedName>
        <fullName evidence="2">Uncharacterized protein</fullName>
    </submittedName>
</protein>
<reference evidence="2" key="1">
    <citation type="submission" date="2007-11" db="EMBL/GenBank/DDBJ databases">
        <authorList>
            <person name="Fulton L."/>
            <person name="Clifton S."/>
            <person name="Fulton B."/>
            <person name="Xu J."/>
            <person name="Minx P."/>
            <person name="Pepin K.H."/>
            <person name="Johnson M."/>
            <person name="Thiruvilangam P."/>
            <person name="Bhonagiri V."/>
            <person name="Nash W.E."/>
            <person name="Mardis E.R."/>
            <person name="Wilson R.K."/>
        </authorList>
    </citation>
    <scope>NUCLEOTIDE SEQUENCE [LARGE SCALE GENOMIC DNA]</scope>
    <source>
        <strain evidence="2">DSM 17241</strain>
    </source>
</reference>
<dbReference type="EMBL" id="ABGD02000014">
    <property type="protein sequence ID" value="EDS11236.1"/>
    <property type="molecule type" value="Genomic_DNA"/>
</dbReference>
<name>B0PAQ6_9FIRM</name>
<evidence type="ECO:0000313" key="2">
    <source>
        <dbReference type="EMBL" id="EDS11236.1"/>
    </source>
</evidence>
<proteinExistence type="predicted"/>
<keyword evidence="3" id="KW-1185">Reference proteome</keyword>
<gene>
    <name evidence="2" type="ORF">ANACOL_01856</name>
</gene>
<evidence type="ECO:0000313" key="3">
    <source>
        <dbReference type="Proteomes" id="UP000003803"/>
    </source>
</evidence>
<accession>B0PAQ6</accession>
<organism evidence="2 3">
    <name type="scientific">Anaerotruncus colihominis DSM 17241</name>
    <dbReference type="NCBI Taxonomy" id="445972"/>
    <lineage>
        <taxon>Bacteria</taxon>
        <taxon>Bacillati</taxon>
        <taxon>Bacillota</taxon>
        <taxon>Clostridia</taxon>
        <taxon>Eubacteriales</taxon>
        <taxon>Oscillospiraceae</taxon>
        <taxon>Anaerotruncus</taxon>
    </lineage>
</organism>
<feature type="region of interest" description="Disordered" evidence="1">
    <location>
        <begin position="7"/>
        <end position="32"/>
    </location>
</feature>
<evidence type="ECO:0000256" key="1">
    <source>
        <dbReference type="SAM" id="MobiDB-lite"/>
    </source>
</evidence>
<dbReference type="eggNOG" id="ENOG5031340">
    <property type="taxonomic scope" value="Bacteria"/>
</dbReference>
<comment type="caution">
    <text evidence="2">The sequence shown here is derived from an EMBL/GenBank/DDBJ whole genome shotgun (WGS) entry which is preliminary data.</text>
</comment>
<feature type="compositionally biased region" description="Polar residues" evidence="1">
    <location>
        <begin position="20"/>
        <end position="32"/>
    </location>
</feature>
<reference evidence="2" key="2">
    <citation type="submission" date="2013-09" db="EMBL/GenBank/DDBJ databases">
        <title>Draft genome sequence of Anaerotruncus colihominis(DSM 17241).</title>
        <authorList>
            <person name="Sudarsanam P."/>
            <person name="Ley R."/>
            <person name="Guruge J."/>
            <person name="Turnbaugh P.J."/>
            <person name="Mahowald M."/>
            <person name="Liep D."/>
            <person name="Gordon J."/>
        </authorList>
    </citation>
    <scope>NUCLEOTIDE SEQUENCE</scope>
    <source>
        <strain evidence="2">DSM 17241</strain>
    </source>
</reference>
<dbReference type="AlphaFoldDB" id="B0PAQ6"/>
<sequence length="300" mass="32702">MLIGFAGCANDTNQTHEETSSSNYGQVTTQSSEITASGSLEAQEPAQTSQESGEVIINEQVLVDENGIKITATGFDEGGIFGPGIKLLIENNTDTDLTVQARNASVNGYMIDTSISAEVVAGKKANDTIDFMESDLETCGITTLADFEFSFHIFSTDDWQEYLDTPIVQVKNASVDSYNYEYDDTGTLLYEGEGIRIISKGMAEEGSFLGPNLKLFIENLSQQGITVQARDVSVNGFMVDTSLSAEVLPNKRANTELTLIESDLEENGIAAVNEIELSFHIFESESWNDIIDTEKITITF</sequence>
<dbReference type="HOGENOM" id="CLU_067061_0_0_9"/>
<dbReference type="Proteomes" id="UP000003803">
    <property type="component" value="Unassembled WGS sequence"/>
</dbReference>